<reference evidence="1" key="1">
    <citation type="submission" date="2020-08" db="EMBL/GenBank/DDBJ databases">
        <title>Multicomponent nature underlies the extraordinary mechanical properties of spider dragline silk.</title>
        <authorList>
            <person name="Kono N."/>
            <person name="Nakamura H."/>
            <person name="Mori M."/>
            <person name="Yoshida Y."/>
            <person name="Ohtoshi R."/>
            <person name="Malay A.D."/>
            <person name="Moran D.A.P."/>
            <person name="Tomita M."/>
            <person name="Numata K."/>
            <person name="Arakawa K."/>
        </authorList>
    </citation>
    <scope>NUCLEOTIDE SEQUENCE</scope>
</reference>
<dbReference type="EMBL" id="BMAW01038443">
    <property type="protein sequence ID" value="GFU52151.1"/>
    <property type="molecule type" value="Genomic_DNA"/>
</dbReference>
<dbReference type="AlphaFoldDB" id="A0A8X6R5N1"/>
<dbReference type="Proteomes" id="UP000887013">
    <property type="component" value="Unassembled WGS sequence"/>
</dbReference>
<dbReference type="Gene3D" id="3.30.420.10">
    <property type="entry name" value="Ribonuclease H-like superfamily/Ribonuclease H"/>
    <property type="match status" value="1"/>
</dbReference>
<protein>
    <submittedName>
        <fullName evidence="1">Uncharacterized protein</fullName>
    </submittedName>
</protein>
<comment type="caution">
    <text evidence="1">The sequence shown here is derived from an EMBL/GenBank/DDBJ whole genome shotgun (WGS) entry which is preliminary data.</text>
</comment>
<organism evidence="1 2">
    <name type="scientific">Nephila pilipes</name>
    <name type="common">Giant wood spider</name>
    <name type="synonym">Nephila maculata</name>
    <dbReference type="NCBI Taxonomy" id="299642"/>
    <lineage>
        <taxon>Eukaryota</taxon>
        <taxon>Metazoa</taxon>
        <taxon>Ecdysozoa</taxon>
        <taxon>Arthropoda</taxon>
        <taxon>Chelicerata</taxon>
        <taxon>Arachnida</taxon>
        <taxon>Araneae</taxon>
        <taxon>Araneomorphae</taxon>
        <taxon>Entelegynae</taxon>
        <taxon>Araneoidea</taxon>
        <taxon>Nephilidae</taxon>
        <taxon>Nephila</taxon>
    </lineage>
</organism>
<keyword evidence="2" id="KW-1185">Reference proteome</keyword>
<evidence type="ECO:0000313" key="1">
    <source>
        <dbReference type="EMBL" id="GFU52151.1"/>
    </source>
</evidence>
<gene>
    <name evidence="1" type="primary">NCL1_55924</name>
    <name evidence="1" type="ORF">NPIL_149851</name>
</gene>
<evidence type="ECO:0000313" key="2">
    <source>
        <dbReference type="Proteomes" id="UP000887013"/>
    </source>
</evidence>
<accession>A0A8X6R5N1</accession>
<dbReference type="GO" id="GO:0003676">
    <property type="term" value="F:nucleic acid binding"/>
    <property type="evidence" value="ECO:0007669"/>
    <property type="project" value="InterPro"/>
</dbReference>
<name>A0A8X6R5N1_NEPPI</name>
<dbReference type="InterPro" id="IPR036397">
    <property type="entry name" value="RNaseH_sf"/>
</dbReference>
<dbReference type="OrthoDB" id="425619at2759"/>
<proteinExistence type="predicted"/>
<sequence>MKFHTFLTNDVRDNSSHSSPDDFELCRRKSRELWDQFLKEFAYAIRTAVHETTGKSPAELFFGRKLKPPFQKLVMITGGAELVCSNIEKLFELARRNTKIQQYRWAKIL</sequence>